<dbReference type="RefSeq" id="WP_251936598.1">
    <property type="nucleotide sequence ID" value="NZ_CP098747.1"/>
</dbReference>
<dbReference type="Proteomes" id="UP001056291">
    <property type="component" value="Chromosome"/>
</dbReference>
<dbReference type="SUPFAM" id="SSF52266">
    <property type="entry name" value="SGNH hydrolase"/>
    <property type="match status" value="1"/>
</dbReference>
<evidence type="ECO:0000313" key="3">
    <source>
        <dbReference type="Proteomes" id="UP001056291"/>
    </source>
</evidence>
<feature type="domain" description="SGNH hydrolase-type esterase" evidence="1">
    <location>
        <begin position="6"/>
        <end position="191"/>
    </location>
</feature>
<dbReference type="Pfam" id="PF13472">
    <property type="entry name" value="Lipase_GDSL_2"/>
    <property type="match status" value="1"/>
</dbReference>
<gene>
    <name evidence="2" type="ORF">NBZ79_06560</name>
</gene>
<reference evidence="2" key="1">
    <citation type="submission" date="2022-06" db="EMBL/GenBank/DDBJ databases">
        <title>Sneathiella actinostolidae sp. nov., isolated from a sea anemonein the Western Pacific Ocean.</title>
        <authorList>
            <person name="Wei M.J."/>
        </authorList>
    </citation>
    <scope>NUCLEOTIDE SEQUENCE</scope>
    <source>
        <strain evidence="2">PHK-P5</strain>
    </source>
</reference>
<accession>A0ABY4W646</accession>
<dbReference type="InterPro" id="IPR036514">
    <property type="entry name" value="SGNH_hydro_sf"/>
</dbReference>
<evidence type="ECO:0000313" key="2">
    <source>
        <dbReference type="EMBL" id="USG62637.1"/>
    </source>
</evidence>
<evidence type="ECO:0000259" key="1">
    <source>
        <dbReference type="Pfam" id="PF13472"/>
    </source>
</evidence>
<protein>
    <submittedName>
        <fullName evidence="2">GDSL-type esterase/lipase family protein</fullName>
    </submittedName>
</protein>
<organism evidence="2 3">
    <name type="scientific">Sneathiella marina</name>
    <dbReference type="NCBI Taxonomy" id="2950108"/>
    <lineage>
        <taxon>Bacteria</taxon>
        <taxon>Pseudomonadati</taxon>
        <taxon>Pseudomonadota</taxon>
        <taxon>Alphaproteobacteria</taxon>
        <taxon>Sneathiellales</taxon>
        <taxon>Sneathiellaceae</taxon>
        <taxon>Sneathiella</taxon>
    </lineage>
</organism>
<sequence length="207" mass="22776">MKRICFVGASTTEGMGDETGQGWPGRLSAPHRDLIVPYNLGVASQLLGEIRQRAAAECAARISDPDEGGIVFCCGMNDLARHQGISRTPIRRVIQTFETLLNDLKPIAPLIAIGPFPVYMPSMPYHSNLTGFDLDFRNEDIEEADTVYKGLCKKNAVPYLSVFPDLMESDLYGQSLKEGDGLHPGGDGYQLLAEKISHWSAWKTFIS</sequence>
<keyword evidence="3" id="KW-1185">Reference proteome</keyword>
<dbReference type="EMBL" id="CP098747">
    <property type="protein sequence ID" value="USG62637.1"/>
    <property type="molecule type" value="Genomic_DNA"/>
</dbReference>
<name>A0ABY4W646_9PROT</name>
<dbReference type="InterPro" id="IPR013830">
    <property type="entry name" value="SGNH_hydro"/>
</dbReference>
<dbReference type="Gene3D" id="3.40.50.1110">
    <property type="entry name" value="SGNH hydrolase"/>
    <property type="match status" value="1"/>
</dbReference>
<proteinExistence type="predicted"/>